<accession>A0A133UU55</accession>
<dbReference type="Proteomes" id="UP000070414">
    <property type="component" value="Unassembled WGS sequence"/>
</dbReference>
<keyword evidence="3" id="KW-1185">Reference proteome</keyword>
<name>A0A133UU55_9EURY</name>
<sequence>MNPDAKLSSSKEPKDFFLLLFTSLLNARRINKSIPPLRSREPAVAKGHDSGRTGRRDELKLEIGYLQRLPSLREDVKAQLHRVGEDKPIEVLTPRKEELFAGKLIVGVGRRTPRDVFDATTISDLEFDPTLLKKCTVLKGLTGEMRINELNPDRVFETVDIDTALSNLLRRELLDTIDFERIKARATDLLRNLKNSLTPEEISAVEKFYEEGEFDPGPIFTEKDFHEELEKHPAHFSERPNNPEIPSE</sequence>
<evidence type="ECO:0000313" key="3">
    <source>
        <dbReference type="Proteomes" id="UP000070414"/>
    </source>
</evidence>
<gene>
    <name evidence="2" type="ORF">AKJ38_00540</name>
</gene>
<evidence type="ECO:0000313" key="2">
    <source>
        <dbReference type="EMBL" id="KXA97687.1"/>
    </source>
</evidence>
<organism evidence="2 3">
    <name type="scientific">candidate division MSBL1 archaeon SCGC-AAA259I14</name>
    <dbReference type="NCBI Taxonomy" id="1698268"/>
    <lineage>
        <taxon>Archaea</taxon>
        <taxon>Methanobacteriati</taxon>
        <taxon>Methanobacteriota</taxon>
        <taxon>candidate division MSBL1</taxon>
    </lineage>
</organism>
<protein>
    <submittedName>
        <fullName evidence="2">Uncharacterized protein</fullName>
    </submittedName>
</protein>
<proteinExistence type="predicted"/>
<dbReference type="InterPro" id="IPR014942">
    <property type="entry name" value="AbiEii"/>
</dbReference>
<dbReference type="AlphaFoldDB" id="A0A133UU55"/>
<dbReference type="EMBL" id="LHXS01000005">
    <property type="protein sequence ID" value="KXA97687.1"/>
    <property type="molecule type" value="Genomic_DNA"/>
</dbReference>
<feature type="region of interest" description="Disordered" evidence="1">
    <location>
        <begin position="220"/>
        <end position="248"/>
    </location>
</feature>
<evidence type="ECO:0000256" key="1">
    <source>
        <dbReference type="SAM" id="MobiDB-lite"/>
    </source>
</evidence>
<dbReference type="Pfam" id="PF08843">
    <property type="entry name" value="AbiEii"/>
    <property type="match status" value="1"/>
</dbReference>
<feature type="compositionally biased region" description="Basic and acidic residues" evidence="1">
    <location>
        <begin position="221"/>
        <end position="238"/>
    </location>
</feature>
<comment type="caution">
    <text evidence="2">The sequence shown here is derived from an EMBL/GenBank/DDBJ whole genome shotgun (WGS) entry which is preliminary data.</text>
</comment>
<reference evidence="2 3" key="1">
    <citation type="journal article" date="2016" name="Sci. Rep.">
        <title>Metabolic traits of an uncultured archaeal lineage -MSBL1- from brine pools of the Red Sea.</title>
        <authorList>
            <person name="Mwirichia R."/>
            <person name="Alam I."/>
            <person name="Rashid M."/>
            <person name="Vinu M."/>
            <person name="Ba-Alawi W."/>
            <person name="Anthony Kamau A."/>
            <person name="Kamanda Ngugi D."/>
            <person name="Goker M."/>
            <person name="Klenk H.P."/>
            <person name="Bajic V."/>
            <person name="Stingl U."/>
        </authorList>
    </citation>
    <scope>NUCLEOTIDE SEQUENCE [LARGE SCALE GENOMIC DNA]</scope>
    <source>
        <strain evidence="2">SCGC-AAA259I14</strain>
    </source>
</reference>